<organism evidence="2 3">
    <name type="scientific">Spirosoma agri</name>
    <dbReference type="NCBI Taxonomy" id="1987381"/>
    <lineage>
        <taxon>Bacteria</taxon>
        <taxon>Pseudomonadati</taxon>
        <taxon>Bacteroidota</taxon>
        <taxon>Cytophagia</taxon>
        <taxon>Cytophagales</taxon>
        <taxon>Cytophagaceae</taxon>
        <taxon>Spirosoma</taxon>
    </lineage>
</organism>
<dbReference type="Proteomes" id="UP000477386">
    <property type="component" value="Unassembled WGS sequence"/>
</dbReference>
<dbReference type="PROSITE" id="PS51819">
    <property type="entry name" value="VOC"/>
    <property type="match status" value="2"/>
</dbReference>
<gene>
    <name evidence="2" type="ORF">GK091_00070</name>
</gene>
<evidence type="ECO:0000313" key="2">
    <source>
        <dbReference type="EMBL" id="NEU65265.1"/>
    </source>
</evidence>
<dbReference type="PANTHER" id="PTHR36110">
    <property type="entry name" value="RING-CLEAVING DIOXYGENASE MHQE-RELATED"/>
    <property type="match status" value="1"/>
</dbReference>
<accession>A0A6M0IC02</accession>
<name>A0A6M0IC02_9BACT</name>
<dbReference type="InterPro" id="IPR029068">
    <property type="entry name" value="Glyas_Bleomycin-R_OHBP_Dase"/>
</dbReference>
<proteinExistence type="predicted"/>
<keyword evidence="2" id="KW-0223">Dioxygenase</keyword>
<feature type="domain" description="VOC" evidence="1">
    <location>
        <begin position="7"/>
        <end position="132"/>
    </location>
</feature>
<keyword evidence="2" id="KW-0560">Oxidoreductase</keyword>
<sequence length="312" mass="34943">METLINGLHHVTTLAGDTQGNVDYYTDILGLRLVKKTVNFDAPDVYHLYYGNETGSPGTILTFFPYGKLPRGRKGVGQLTYTAFSAPVASLQFWMDRLHERTITYAGPYKRFDETYLRFEDFDGMGIELVFTNDDQRPGWDNGRIPAEFSLRGFHTVTLNELNPDRTIRLLTDSMQHTLVSEEEGRFRFKAGIGGSGNYVDVLHSPKDVHSLQGAGSVHHVAFSTDSDETQLVIQEQLMRAGYHVTPVQDRNYFNSIYFREPGGILFEVATNPPGFAVDEPVAELGTSLKLPAQYEARRAKLEAALPAISIK</sequence>
<evidence type="ECO:0000313" key="3">
    <source>
        <dbReference type="Proteomes" id="UP000477386"/>
    </source>
</evidence>
<dbReference type="SUPFAM" id="SSF54593">
    <property type="entry name" value="Glyoxalase/Bleomycin resistance protein/Dihydroxybiphenyl dioxygenase"/>
    <property type="match status" value="1"/>
</dbReference>
<feature type="domain" description="VOC" evidence="1">
    <location>
        <begin position="153"/>
        <end position="272"/>
    </location>
</feature>
<keyword evidence="3" id="KW-1185">Reference proteome</keyword>
<dbReference type="Pfam" id="PF00903">
    <property type="entry name" value="Glyoxalase"/>
    <property type="match status" value="2"/>
</dbReference>
<dbReference type="RefSeq" id="WP_164034611.1">
    <property type="nucleotide sequence ID" value="NZ_JAAGNZ010000001.1"/>
</dbReference>
<comment type="caution">
    <text evidence="2">The sequence shown here is derived from an EMBL/GenBank/DDBJ whole genome shotgun (WGS) entry which is preliminary data.</text>
</comment>
<dbReference type="GO" id="GO:0051213">
    <property type="term" value="F:dioxygenase activity"/>
    <property type="evidence" value="ECO:0007669"/>
    <property type="project" value="UniProtKB-KW"/>
</dbReference>
<reference evidence="2 3" key="1">
    <citation type="submission" date="2020-02" db="EMBL/GenBank/DDBJ databases">
        <title>Draft genome sequence of two Spirosoma agri KCTC 52727 and Spirosoma terrae KCTC 52035.</title>
        <authorList>
            <person name="Rojas J."/>
            <person name="Ambika Manirajan B."/>
            <person name="Ratering S."/>
            <person name="Suarez C."/>
            <person name="Schnell S."/>
        </authorList>
    </citation>
    <scope>NUCLEOTIDE SEQUENCE [LARGE SCALE GENOMIC DNA]</scope>
    <source>
        <strain evidence="2 3">KCTC 52727</strain>
    </source>
</reference>
<dbReference type="AlphaFoldDB" id="A0A6M0IC02"/>
<dbReference type="InterPro" id="IPR037523">
    <property type="entry name" value="VOC_core"/>
</dbReference>
<dbReference type="CDD" id="cd08347">
    <property type="entry name" value="PcpA_C_like"/>
    <property type="match status" value="1"/>
</dbReference>
<evidence type="ECO:0000259" key="1">
    <source>
        <dbReference type="PROSITE" id="PS51819"/>
    </source>
</evidence>
<protein>
    <submittedName>
        <fullName evidence="2">Ring-cleaving dioxygenase</fullName>
    </submittedName>
</protein>
<dbReference type="InterPro" id="IPR052537">
    <property type="entry name" value="Extradiol_RC_dioxygenase"/>
</dbReference>
<dbReference type="PANTHER" id="PTHR36110:SF2">
    <property type="entry name" value="RING-CLEAVING DIOXYGENASE MHQE-RELATED"/>
    <property type="match status" value="1"/>
</dbReference>
<dbReference type="InterPro" id="IPR004360">
    <property type="entry name" value="Glyas_Fos-R_dOase_dom"/>
</dbReference>
<dbReference type="EMBL" id="JAAGNZ010000001">
    <property type="protein sequence ID" value="NEU65265.1"/>
    <property type="molecule type" value="Genomic_DNA"/>
</dbReference>
<dbReference type="Gene3D" id="3.10.180.10">
    <property type="entry name" value="2,3-Dihydroxybiphenyl 1,2-Dioxygenase, domain 1"/>
    <property type="match status" value="2"/>
</dbReference>